<organism evidence="8 9">
    <name type="scientific">Chitinivorax tropicus</name>
    <dbReference type="NCBI Taxonomy" id="714531"/>
    <lineage>
        <taxon>Bacteria</taxon>
        <taxon>Pseudomonadati</taxon>
        <taxon>Pseudomonadota</taxon>
        <taxon>Betaproteobacteria</taxon>
        <taxon>Chitinivorax</taxon>
    </lineage>
</organism>
<protein>
    <recommendedName>
        <fullName evidence="5">Protein-arginine rhamnosyltransferase</fullName>
    </recommendedName>
    <alternativeName>
        <fullName evidence="6">EF-P arginine rhamnosyltransferase</fullName>
    </alternativeName>
</protein>
<comment type="similarity">
    <text evidence="4">Belongs to the glycosyltransferase 104 family.</text>
</comment>
<keyword evidence="2" id="KW-0808">Transferase</keyword>
<evidence type="ECO:0000256" key="5">
    <source>
        <dbReference type="ARBA" id="ARBA00024416"/>
    </source>
</evidence>
<dbReference type="Proteomes" id="UP000575898">
    <property type="component" value="Unassembled WGS sequence"/>
</dbReference>
<gene>
    <name evidence="8" type="ORF">HNQ59_003130</name>
</gene>
<evidence type="ECO:0000256" key="3">
    <source>
        <dbReference type="ARBA" id="ARBA00024303"/>
    </source>
</evidence>
<name>A0A840MSS7_9PROT</name>
<dbReference type="GO" id="GO:0106361">
    <property type="term" value="F:protein-arginine rhamnosyltransferase activity"/>
    <property type="evidence" value="ECO:0007669"/>
    <property type="project" value="InterPro"/>
</dbReference>
<dbReference type="EMBL" id="JACHHY010000020">
    <property type="protein sequence ID" value="MBB5019822.1"/>
    <property type="molecule type" value="Genomic_DNA"/>
</dbReference>
<evidence type="ECO:0000256" key="6">
    <source>
        <dbReference type="ARBA" id="ARBA00030025"/>
    </source>
</evidence>
<sequence length="373" mass="41804">MRRWDLFCTVIDNFGDIGVCWRLARQLQAEQGISVRLWVDDLAVFQRLCPAVATQCDQQQVQGVEIRHWRADFPRLSTIDMPDVVIEAFACDLPQTYVNAMAACRTPPVWLNLEYLSAEDWVSDCHGMASRHPRLPLTKYFFFPGFVANSGGLLFEPSVAAKRAGWDGDRHLHSLGVPAKPIGTLRISLFCYPNPALPALLAHWAQSTQPIQLLVPAGRASEQLANWSGRSCEPGANWQHDALSVSILPFTDQTAYDQLLWSADVNFVRGEDSFVRAQWAQQPFVWHIYPQSDDVHHVKLDAFLDRYLEACPDAEAVSQCWHAWNGRGDMVETWVAFAAALPALRSHGPAWAARLQALGDLAGNLARFVESKL</sequence>
<dbReference type="NCBIfam" id="TIGR03837">
    <property type="entry name" value="efp_Arg_rhamno"/>
    <property type="match status" value="1"/>
</dbReference>
<accession>A0A840MSS7</accession>
<evidence type="ECO:0000256" key="1">
    <source>
        <dbReference type="ARBA" id="ARBA00022676"/>
    </source>
</evidence>
<dbReference type="Pfam" id="PF10093">
    <property type="entry name" value="EarP"/>
    <property type="match status" value="1"/>
</dbReference>
<reference evidence="8 9" key="1">
    <citation type="submission" date="2020-08" db="EMBL/GenBank/DDBJ databases">
        <title>Genomic Encyclopedia of Type Strains, Phase IV (KMG-IV): sequencing the most valuable type-strain genomes for metagenomic binning, comparative biology and taxonomic classification.</title>
        <authorList>
            <person name="Goeker M."/>
        </authorList>
    </citation>
    <scope>NUCLEOTIDE SEQUENCE [LARGE SCALE GENOMIC DNA]</scope>
    <source>
        <strain evidence="8 9">DSM 27165</strain>
    </source>
</reference>
<evidence type="ECO:0000256" key="4">
    <source>
        <dbReference type="ARBA" id="ARBA00024346"/>
    </source>
</evidence>
<evidence type="ECO:0000256" key="7">
    <source>
        <dbReference type="ARBA" id="ARBA00048472"/>
    </source>
</evidence>
<keyword evidence="9" id="KW-1185">Reference proteome</keyword>
<dbReference type="PIRSF" id="PIRSF015557">
    <property type="entry name" value="UCP015557"/>
    <property type="match status" value="1"/>
</dbReference>
<keyword evidence="1" id="KW-0328">Glycosyltransferase</keyword>
<evidence type="ECO:0000313" key="9">
    <source>
        <dbReference type="Proteomes" id="UP000575898"/>
    </source>
</evidence>
<dbReference type="InterPro" id="IPR016633">
    <property type="entry name" value="EarP"/>
</dbReference>
<evidence type="ECO:0000256" key="2">
    <source>
        <dbReference type="ARBA" id="ARBA00022679"/>
    </source>
</evidence>
<dbReference type="AlphaFoldDB" id="A0A840MSS7"/>
<comment type="function">
    <text evidence="3">Protein-arginine rhamnosyltransferase that catalyzes the transfer of a single rhamnose to elongation factor P (EF-P) on 'Lys-32', a modification required for EF-P-dependent rescue of polyproline stalled ribosomes.</text>
</comment>
<dbReference type="RefSeq" id="WP_184041243.1">
    <property type="nucleotide sequence ID" value="NZ_JACHHY010000020.1"/>
</dbReference>
<evidence type="ECO:0000313" key="8">
    <source>
        <dbReference type="EMBL" id="MBB5019822.1"/>
    </source>
</evidence>
<proteinExistence type="inferred from homology"/>
<comment type="catalytic activity">
    <reaction evidence="7">
        <text>dTDP-beta-L-rhamnose + L-arginyl-[protein] = N(omega)-(alpha-L-rhamnosyl)-L-arginyl-[protein] + dTDP + H(+)</text>
        <dbReference type="Rhea" id="RHEA:66692"/>
        <dbReference type="Rhea" id="RHEA-COMP:10532"/>
        <dbReference type="Rhea" id="RHEA-COMP:17096"/>
        <dbReference type="ChEBI" id="CHEBI:15378"/>
        <dbReference type="ChEBI" id="CHEBI:29965"/>
        <dbReference type="ChEBI" id="CHEBI:57510"/>
        <dbReference type="ChEBI" id="CHEBI:58369"/>
        <dbReference type="ChEBI" id="CHEBI:167445"/>
    </reaction>
    <physiologicalReaction direction="left-to-right" evidence="7">
        <dbReference type="Rhea" id="RHEA:66693"/>
    </physiologicalReaction>
</comment>
<comment type="caution">
    <text evidence="8">The sequence shown here is derived from an EMBL/GenBank/DDBJ whole genome shotgun (WGS) entry which is preliminary data.</text>
</comment>